<evidence type="ECO:0000313" key="2">
    <source>
        <dbReference type="EMBL" id="CAD8393436.1"/>
    </source>
</evidence>
<protein>
    <submittedName>
        <fullName evidence="2">Uncharacterized protein</fullName>
    </submittedName>
</protein>
<gene>
    <name evidence="2" type="ORF">RMAR0315_LOCUS3421</name>
</gene>
<dbReference type="AlphaFoldDB" id="A0A7S0BGE6"/>
<organism evidence="2">
    <name type="scientific">Rhodosorus marinus</name>
    <dbReference type="NCBI Taxonomy" id="101924"/>
    <lineage>
        <taxon>Eukaryota</taxon>
        <taxon>Rhodophyta</taxon>
        <taxon>Stylonematophyceae</taxon>
        <taxon>Stylonematales</taxon>
        <taxon>Stylonemataceae</taxon>
        <taxon>Rhodosorus</taxon>
    </lineage>
</organism>
<accession>A0A7S0BGE6</accession>
<reference evidence="2" key="1">
    <citation type="submission" date="2021-01" db="EMBL/GenBank/DDBJ databases">
        <authorList>
            <person name="Corre E."/>
            <person name="Pelletier E."/>
            <person name="Niang G."/>
            <person name="Scheremetjew M."/>
            <person name="Finn R."/>
            <person name="Kale V."/>
            <person name="Holt S."/>
            <person name="Cochrane G."/>
            <person name="Meng A."/>
            <person name="Brown T."/>
            <person name="Cohen L."/>
        </authorList>
    </citation>
    <scope>NUCLEOTIDE SEQUENCE</scope>
    <source>
        <strain evidence="2">UTEX LB 2760</strain>
    </source>
</reference>
<feature type="region of interest" description="Disordered" evidence="1">
    <location>
        <begin position="224"/>
        <end position="266"/>
    </location>
</feature>
<dbReference type="EMBL" id="HBEK01006133">
    <property type="protein sequence ID" value="CAD8393436.1"/>
    <property type="molecule type" value="Transcribed_RNA"/>
</dbReference>
<sequence>MKRRRGLDVEVGFGTLLRLRRPREREALETVGMYVSRRADPERDDVAFKRNCRRDGDSQSLELSRQALQKSESGGSIVVTFSRVATLGSDEHAEKVCKFVDIVRVPSNECESMDTERVSLGTLTICSSVHGDESSADTRRRNDNDLVYDIYRPKSTDLGEQSSSCSPFPMCETVSESYVHLSSESEATFAERPGRRLAASFGATSSNSSMEEIQVNRNRTADAPVVYNEYGERDGYENDDEGYSANMRHQRRHRLVEVDGEDLPET</sequence>
<name>A0A7S0BGE6_9RHOD</name>
<evidence type="ECO:0000256" key="1">
    <source>
        <dbReference type="SAM" id="MobiDB-lite"/>
    </source>
</evidence>
<proteinExistence type="predicted"/>